<dbReference type="PANTHER" id="PTHR43334:SF1">
    <property type="entry name" value="3-HYDROXYPROPIONATE--COA LIGASE [ADP-FORMING]"/>
    <property type="match status" value="1"/>
</dbReference>
<evidence type="ECO:0000256" key="1">
    <source>
        <dbReference type="ARBA" id="ARBA00022598"/>
    </source>
</evidence>
<dbReference type="Gene3D" id="3.30.470.20">
    <property type="entry name" value="ATP-grasp fold, B domain"/>
    <property type="match status" value="1"/>
</dbReference>
<dbReference type="Pfam" id="PF13549">
    <property type="entry name" value="ATP-grasp_5"/>
    <property type="match status" value="1"/>
</dbReference>
<dbReference type="FunFam" id="3.30.1490.20:FF:000020">
    <property type="entry name" value="Protein lysine acetyltransferase"/>
    <property type="match status" value="1"/>
</dbReference>
<name>A0A0F9G890_9ZZZZ</name>
<feature type="non-terminal residue" evidence="5">
    <location>
        <position position="188"/>
    </location>
</feature>
<comment type="caution">
    <text evidence="5">The sequence shown here is derived from an EMBL/GenBank/DDBJ whole genome shotgun (WGS) entry which is preliminary data.</text>
</comment>
<keyword evidence="2" id="KW-0547">Nucleotide-binding</keyword>
<dbReference type="InterPro" id="IPR011761">
    <property type="entry name" value="ATP-grasp"/>
</dbReference>
<dbReference type="AlphaFoldDB" id="A0A0F9G890"/>
<proteinExistence type="predicted"/>
<feature type="domain" description="ATP-grasp" evidence="4">
    <location>
        <begin position="32"/>
        <end position="68"/>
    </location>
</feature>
<dbReference type="GO" id="GO:0016874">
    <property type="term" value="F:ligase activity"/>
    <property type="evidence" value="ECO:0007669"/>
    <property type="project" value="UniProtKB-KW"/>
</dbReference>
<evidence type="ECO:0000259" key="4">
    <source>
        <dbReference type="PROSITE" id="PS50975"/>
    </source>
</evidence>
<dbReference type="GO" id="GO:0046872">
    <property type="term" value="F:metal ion binding"/>
    <property type="evidence" value="ECO:0007669"/>
    <property type="project" value="InterPro"/>
</dbReference>
<evidence type="ECO:0000256" key="3">
    <source>
        <dbReference type="ARBA" id="ARBA00022840"/>
    </source>
</evidence>
<dbReference type="InterPro" id="IPR051538">
    <property type="entry name" value="Acyl-CoA_Synth/Transferase"/>
</dbReference>
<gene>
    <name evidence="5" type="ORF">LCGC14_1859700</name>
</gene>
<dbReference type="PROSITE" id="PS50975">
    <property type="entry name" value="ATP_GRASP"/>
    <property type="match status" value="1"/>
</dbReference>
<accession>A0A0F9G890</accession>
<evidence type="ECO:0000313" key="5">
    <source>
        <dbReference type="EMBL" id="KKL94933.1"/>
    </source>
</evidence>
<protein>
    <recommendedName>
        <fullName evidence="4">ATP-grasp domain-containing protein</fullName>
    </recommendedName>
</protein>
<evidence type="ECO:0000256" key="2">
    <source>
        <dbReference type="ARBA" id="ARBA00022741"/>
    </source>
</evidence>
<dbReference type="EMBL" id="LAZR01018800">
    <property type="protein sequence ID" value="KKL94933.1"/>
    <property type="molecule type" value="Genomic_DNA"/>
</dbReference>
<dbReference type="SUPFAM" id="SSF56059">
    <property type="entry name" value="Glutathione synthetase ATP-binding domain-like"/>
    <property type="match status" value="1"/>
</dbReference>
<dbReference type="PANTHER" id="PTHR43334">
    <property type="entry name" value="ACETATE--COA LIGASE [ADP-FORMING]"/>
    <property type="match status" value="1"/>
</dbReference>
<organism evidence="5">
    <name type="scientific">marine sediment metagenome</name>
    <dbReference type="NCBI Taxonomy" id="412755"/>
    <lineage>
        <taxon>unclassified sequences</taxon>
        <taxon>metagenomes</taxon>
        <taxon>ecological metagenomes</taxon>
    </lineage>
</organism>
<keyword evidence="1" id="KW-0436">Ligase</keyword>
<sequence length="188" mass="20251">MVVETSRFKDAEKIIKNVLASGKGTILPDEALGIIESSGISTPDYVMAKTAKEAVEASRTIGFPVVLKIASSDVLHKSDVGGVVVGVESEEEVEKHYDEIMDNLAKDVPNACITGILVQKQVRQATEVIIGGIRDEQFGPAVMFGLGGVFVELFKDVAFRIAPVTETEALEMMKEIKGYPILSGNRVI</sequence>
<reference evidence="5" key="1">
    <citation type="journal article" date="2015" name="Nature">
        <title>Complex archaea that bridge the gap between prokaryotes and eukaryotes.</title>
        <authorList>
            <person name="Spang A."/>
            <person name="Saw J.H."/>
            <person name="Jorgensen S.L."/>
            <person name="Zaremba-Niedzwiedzka K."/>
            <person name="Martijn J."/>
            <person name="Lind A.E."/>
            <person name="van Eijk R."/>
            <person name="Schleper C."/>
            <person name="Guy L."/>
            <person name="Ettema T.J."/>
        </authorList>
    </citation>
    <scope>NUCLEOTIDE SEQUENCE</scope>
</reference>
<dbReference type="GO" id="GO:0005524">
    <property type="term" value="F:ATP binding"/>
    <property type="evidence" value="ECO:0007669"/>
    <property type="project" value="UniProtKB-KW"/>
</dbReference>
<keyword evidence="3" id="KW-0067">ATP-binding</keyword>